<dbReference type="EMBL" id="SBIQ01000087">
    <property type="protein sequence ID" value="KAF7683427.1"/>
    <property type="molecule type" value="Genomic_DNA"/>
</dbReference>
<comment type="caution">
    <text evidence="1">The sequence shown here is derived from an EMBL/GenBank/DDBJ whole genome shotgun (WGS) entry which is preliminary data.</text>
</comment>
<sequence length="606" mass="71151">MYKLLTIFGSIIAGFITLLVLIAIKSPITSNLKHIEPTFNKLMDGLSNIKHKYPLETTIHDSIDTAYSTIETNPLKSITELISNQEIKTTKPTVQLKLLDDKNNEKTSTNTLITNNMYTPESLIQSTTENNYTTESSIKSTTENNYTPELLIQSTTENNYTTESFIQSTTENNYTTESLIQSTTGNINNNITNEITANKDLHRKIDIIFEEINFKYYIDLKFHITMFENNQQLTGKSQKLNACLFDPNELYKKIKNSENLYKPDLIKNNPGISDDLVKANYWIHYNIDLINNTNLKTINLMNYLDIIFQNILNMEKGKNDIIYNIKTFSLDTSISLTDNEDLKILEQRINKQIRGVSKKRHEIKFLIRTNEYIISESNKHLIFDKTREIEDMIRSINLIYISLEKSLKMVNDLHNLIFQMAESIMLFQNLFNEILAFQKETKCWRKCNNYIPKIGLFVKKSEETRTFLIGLYNKFIIRKTEIEKKCSYMNKLCSKYDMEYFQRGEHATGISEKKIAIYSEFCQKIQKLTKYKNTKKVNYNYKLFIFEGRIYFQHLKIEKGDHEMPVVINIIEEFEIAFSETSEENISLEIKKFVEDYILKLIRFKF</sequence>
<organism evidence="1 2">
    <name type="scientific">Astathelohania contejeani</name>
    <dbReference type="NCBI Taxonomy" id="164912"/>
    <lineage>
        <taxon>Eukaryota</taxon>
        <taxon>Fungi</taxon>
        <taxon>Fungi incertae sedis</taxon>
        <taxon>Microsporidia</taxon>
        <taxon>Astathelohaniidae</taxon>
        <taxon>Astathelohania</taxon>
    </lineage>
</organism>
<name>A0ABQ7HYZ7_9MICR</name>
<dbReference type="Proteomes" id="UP001516464">
    <property type="component" value="Unassembled WGS sequence"/>
</dbReference>
<evidence type="ECO:0000313" key="1">
    <source>
        <dbReference type="EMBL" id="KAF7683427.1"/>
    </source>
</evidence>
<protein>
    <submittedName>
        <fullName evidence="1">Uncharacterized protein</fullName>
    </submittedName>
</protein>
<gene>
    <name evidence="1" type="ORF">TCON_1360</name>
</gene>
<evidence type="ECO:0000313" key="2">
    <source>
        <dbReference type="Proteomes" id="UP001516464"/>
    </source>
</evidence>
<accession>A0ABQ7HYZ7</accession>
<keyword evidence="2" id="KW-1185">Reference proteome</keyword>
<proteinExistence type="predicted"/>
<reference evidence="1 2" key="1">
    <citation type="submission" date="2019-01" db="EMBL/GenBank/DDBJ databases">
        <title>Genomes sequencing and comparative genomics of infectious freshwater microsporidia, Cucumispora dikerogammari and Thelohania contejeani.</title>
        <authorList>
            <person name="Cormier A."/>
            <person name="Giraud I."/>
            <person name="Wattier R."/>
            <person name="Teixeira M."/>
            <person name="Grandjean F."/>
            <person name="Rigaud T."/>
            <person name="Cordaux R."/>
        </authorList>
    </citation>
    <scope>NUCLEOTIDE SEQUENCE [LARGE SCALE GENOMIC DNA]</scope>
    <source>
        <strain evidence="1">T1</strain>
        <tissue evidence="1">Spores</tissue>
    </source>
</reference>